<dbReference type="SFLD" id="SFLDG01020">
    <property type="entry name" value="Terpene_Cyclase_Like_2"/>
    <property type="match status" value="1"/>
</dbReference>
<proteinExistence type="inferred from homology"/>
<evidence type="ECO:0000313" key="7">
    <source>
        <dbReference type="EMBL" id="KAJ7697079.1"/>
    </source>
</evidence>
<dbReference type="Pfam" id="PF19086">
    <property type="entry name" value="Terpene_syn_C_2"/>
    <property type="match status" value="1"/>
</dbReference>
<keyword evidence="8" id="KW-1185">Reference proteome</keyword>
<comment type="caution">
    <text evidence="7">The sequence shown here is derived from an EMBL/GenBank/DDBJ whole genome shotgun (WGS) entry which is preliminary data.</text>
</comment>
<dbReference type="Proteomes" id="UP001215598">
    <property type="component" value="Unassembled WGS sequence"/>
</dbReference>
<dbReference type="SFLD" id="SFLDS00005">
    <property type="entry name" value="Isoprenoid_Synthase_Type_I"/>
    <property type="match status" value="1"/>
</dbReference>
<keyword evidence="4 6" id="KW-0460">Magnesium</keyword>
<dbReference type="GO" id="GO:0008299">
    <property type="term" value="P:isoprenoid biosynthetic process"/>
    <property type="evidence" value="ECO:0007669"/>
    <property type="project" value="UniProtKB-ARBA"/>
</dbReference>
<dbReference type="GO" id="GO:0010333">
    <property type="term" value="F:terpene synthase activity"/>
    <property type="evidence" value="ECO:0007669"/>
    <property type="project" value="InterPro"/>
</dbReference>
<evidence type="ECO:0000256" key="2">
    <source>
        <dbReference type="ARBA" id="ARBA00006333"/>
    </source>
</evidence>
<comment type="cofactor">
    <cofactor evidence="1 6">
        <name>Mg(2+)</name>
        <dbReference type="ChEBI" id="CHEBI:18420"/>
    </cofactor>
</comment>
<evidence type="ECO:0000256" key="4">
    <source>
        <dbReference type="ARBA" id="ARBA00022842"/>
    </source>
</evidence>
<comment type="similarity">
    <text evidence="2 6">Belongs to the terpene synthase family.</text>
</comment>
<reference evidence="7" key="1">
    <citation type="submission" date="2023-03" db="EMBL/GenBank/DDBJ databases">
        <title>Massive genome expansion in bonnet fungi (Mycena s.s.) driven by repeated elements and novel gene families across ecological guilds.</title>
        <authorList>
            <consortium name="Lawrence Berkeley National Laboratory"/>
            <person name="Harder C.B."/>
            <person name="Miyauchi S."/>
            <person name="Viragh M."/>
            <person name="Kuo A."/>
            <person name="Thoen E."/>
            <person name="Andreopoulos B."/>
            <person name="Lu D."/>
            <person name="Skrede I."/>
            <person name="Drula E."/>
            <person name="Henrissat B."/>
            <person name="Morin E."/>
            <person name="Kohler A."/>
            <person name="Barry K."/>
            <person name="LaButti K."/>
            <person name="Morin E."/>
            <person name="Salamov A."/>
            <person name="Lipzen A."/>
            <person name="Mereny Z."/>
            <person name="Hegedus B."/>
            <person name="Baldrian P."/>
            <person name="Stursova M."/>
            <person name="Weitz H."/>
            <person name="Taylor A."/>
            <person name="Grigoriev I.V."/>
            <person name="Nagy L.G."/>
            <person name="Martin F."/>
            <person name="Kauserud H."/>
        </authorList>
    </citation>
    <scope>NUCLEOTIDE SEQUENCE</scope>
    <source>
        <strain evidence="7">CBHHK182m</strain>
    </source>
</reference>
<keyword evidence="5 6" id="KW-0456">Lyase</keyword>
<organism evidence="7 8">
    <name type="scientific">Mycena metata</name>
    <dbReference type="NCBI Taxonomy" id="1033252"/>
    <lineage>
        <taxon>Eukaryota</taxon>
        <taxon>Fungi</taxon>
        <taxon>Dikarya</taxon>
        <taxon>Basidiomycota</taxon>
        <taxon>Agaricomycotina</taxon>
        <taxon>Agaricomycetes</taxon>
        <taxon>Agaricomycetidae</taxon>
        <taxon>Agaricales</taxon>
        <taxon>Marasmiineae</taxon>
        <taxon>Mycenaceae</taxon>
        <taxon>Mycena</taxon>
    </lineage>
</organism>
<evidence type="ECO:0000256" key="6">
    <source>
        <dbReference type="RuleBase" id="RU366034"/>
    </source>
</evidence>
<evidence type="ECO:0000256" key="3">
    <source>
        <dbReference type="ARBA" id="ARBA00022723"/>
    </source>
</evidence>
<dbReference type="InterPro" id="IPR034686">
    <property type="entry name" value="Terpene_cyclase-like_2"/>
</dbReference>
<dbReference type="PANTHER" id="PTHR35201:SF4">
    <property type="entry name" value="BETA-PINACENE SYNTHASE-RELATED"/>
    <property type="match status" value="1"/>
</dbReference>
<dbReference type="SUPFAM" id="SSF48576">
    <property type="entry name" value="Terpenoid synthases"/>
    <property type="match status" value="1"/>
</dbReference>
<evidence type="ECO:0000256" key="5">
    <source>
        <dbReference type="ARBA" id="ARBA00023239"/>
    </source>
</evidence>
<evidence type="ECO:0000256" key="1">
    <source>
        <dbReference type="ARBA" id="ARBA00001946"/>
    </source>
</evidence>
<sequence>MTLLIPDTLRSWPWPRQLNPHYAICKAESSAWCEGFRAFDARAQKSFNRCDFNLLASLAFPLLNKEGCRVGCDLMNLFFVIDEHTDIAATAVARQQADIVMDALHNPRKARPSGEWIGGKVAQEFWLNAITTATPTSQRRFLATFRSYLNAVVQQAEDRNSGYIRDVDSYFQVRRDTIGAKPSFAINEIHLNIPDEMITHPVIVRLTNLCIDALIIGNDLCSYNVEQARGDDGHNLVTIVMHQHNLDVQGAMNRILCLHDNIVDEFCHLWDRIPTFCGPVDREIRTYTDGLGNWIRANDQWSFEGERYFGKEGLQIQRTRRVTLLPRINGHLDKEK</sequence>
<dbReference type="EC" id="4.2.3.-" evidence="6"/>
<dbReference type="AlphaFoldDB" id="A0AAD7GP60"/>
<gene>
    <name evidence="7" type="ORF">B0H16DRAFT_1669068</name>
</gene>
<evidence type="ECO:0000313" key="8">
    <source>
        <dbReference type="Proteomes" id="UP001215598"/>
    </source>
</evidence>
<dbReference type="InterPro" id="IPR008949">
    <property type="entry name" value="Isoprenoid_synthase_dom_sf"/>
</dbReference>
<protein>
    <recommendedName>
        <fullName evidence="6">Terpene synthase</fullName>
        <ecNumber evidence="6">4.2.3.-</ecNumber>
    </recommendedName>
</protein>
<dbReference type="PANTHER" id="PTHR35201">
    <property type="entry name" value="TERPENE SYNTHASE"/>
    <property type="match status" value="1"/>
</dbReference>
<accession>A0AAD7GP60</accession>
<keyword evidence="3 6" id="KW-0479">Metal-binding</keyword>
<dbReference type="Gene3D" id="1.10.600.10">
    <property type="entry name" value="Farnesyl Diphosphate Synthase"/>
    <property type="match status" value="1"/>
</dbReference>
<dbReference type="GO" id="GO:0046872">
    <property type="term" value="F:metal ion binding"/>
    <property type="evidence" value="ECO:0007669"/>
    <property type="project" value="UniProtKB-KW"/>
</dbReference>
<dbReference type="EMBL" id="JARKIB010000618">
    <property type="protein sequence ID" value="KAJ7697079.1"/>
    <property type="molecule type" value="Genomic_DNA"/>
</dbReference>
<name>A0AAD7GP60_9AGAR</name>